<dbReference type="AlphaFoldDB" id="A0A059C850"/>
<evidence type="ECO:0000313" key="2">
    <source>
        <dbReference type="EMBL" id="KCW74361.1"/>
    </source>
</evidence>
<proteinExistence type="predicted"/>
<organism evidence="2">
    <name type="scientific">Eucalyptus grandis</name>
    <name type="common">Flooded gum</name>
    <dbReference type="NCBI Taxonomy" id="71139"/>
    <lineage>
        <taxon>Eukaryota</taxon>
        <taxon>Viridiplantae</taxon>
        <taxon>Streptophyta</taxon>
        <taxon>Embryophyta</taxon>
        <taxon>Tracheophyta</taxon>
        <taxon>Spermatophyta</taxon>
        <taxon>Magnoliopsida</taxon>
        <taxon>eudicotyledons</taxon>
        <taxon>Gunneridae</taxon>
        <taxon>Pentapetalae</taxon>
        <taxon>rosids</taxon>
        <taxon>malvids</taxon>
        <taxon>Myrtales</taxon>
        <taxon>Myrtaceae</taxon>
        <taxon>Myrtoideae</taxon>
        <taxon>Eucalypteae</taxon>
        <taxon>Eucalyptus</taxon>
    </lineage>
</organism>
<protein>
    <submittedName>
        <fullName evidence="2">Uncharacterized protein</fullName>
    </submittedName>
</protein>
<sequence>MRTQQSSIVVAAAFSDEPAATIVVISFPPKSLAANRHVTAVESSGDVPRTPLRRHRSSSPRAPSNLPRERDAGSKTGRVRASVRVGFRA</sequence>
<accession>A0A059C850</accession>
<feature type="region of interest" description="Disordered" evidence="1">
    <location>
        <begin position="38"/>
        <end position="89"/>
    </location>
</feature>
<dbReference type="EMBL" id="KK198757">
    <property type="protein sequence ID" value="KCW74361.1"/>
    <property type="molecule type" value="Genomic_DNA"/>
</dbReference>
<dbReference type="InParanoid" id="A0A059C850"/>
<evidence type="ECO:0000256" key="1">
    <source>
        <dbReference type="SAM" id="MobiDB-lite"/>
    </source>
</evidence>
<gene>
    <name evidence="2" type="ORF">EUGRSUZ_E03040</name>
</gene>
<dbReference type="Gramene" id="KCW74361">
    <property type="protein sequence ID" value="KCW74361"/>
    <property type="gene ID" value="EUGRSUZ_E03040"/>
</dbReference>
<name>A0A059C850_EUCGR</name>
<reference evidence="2" key="1">
    <citation type="submission" date="2013-07" db="EMBL/GenBank/DDBJ databases">
        <title>The genome of Eucalyptus grandis.</title>
        <authorList>
            <person name="Schmutz J."/>
            <person name="Hayes R."/>
            <person name="Myburg A."/>
            <person name="Tuskan G."/>
            <person name="Grattapaglia D."/>
            <person name="Rokhsar D.S."/>
        </authorList>
    </citation>
    <scope>NUCLEOTIDE SEQUENCE</scope>
    <source>
        <tissue evidence="2">Leaf extractions</tissue>
    </source>
</reference>